<dbReference type="SUPFAM" id="SSF56112">
    <property type="entry name" value="Protein kinase-like (PK-like)"/>
    <property type="match status" value="1"/>
</dbReference>
<dbReference type="Proteomes" id="UP000813462">
    <property type="component" value="Unassembled WGS sequence"/>
</dbReference>
<dbReference type="Gene3D" id="1.10.510.10">
    <property type="entry name" value="Transferase(Phosphotransferase) domain 1"/>
    <property type="match status" value="1"/>
</dbReference>
<dbReference type="PANTHER" id="PTHR47209">
    <property type="entry name" value="OS06G0639500 PROTEIN"/>
    <property type="match status" value="1"/>
</dbReference>
<dbReference type="InterPro" id="IPR001245">
    <property type="entry name" value="Ser-Thr/Tyr_kinase_cat_dom"/>
</dbReference>
<protein>
    <recommendedName>
        <fullName evidence="5">Protein kinase domain-containing protein</fullName>
    </recommendedName>
</protein>
<dbReference type="InterPro" id="IPR025422">
    <property type="entry name" value="TGA_domain"/>
</dbReference>
<dbReference type="InterPro" id="IPR053293">
    <property type="entry name" value="OCM_Kinase"/>
</dbReference>
<dbReference type="InterPro" id="IPR011009">
    <property type="entry name" value="Kinase-like_dom_sf"/>
</dbReference>
<evidence type="ECO:0008006" key="5">
    <source>
        <dbReference type="Google" id="ProtNLM"/>
    </source>
</evidence>
<feature type="domain" description="Protein kinase" evidence="1">
    <location>
        <begin position="45"/>
        <end position="310"/>
    </location>
</feature>
<sequence>MAEHIGKAKPVASFEYELFEGDPDHLRTVVAAPPPTNPWIDPASLKLKYRIGRGPFGDVWLATNHQSSVDYEEYHELAVKVLHPLKEHHSQKFLDKFEELFSKLRGLHGVCWLHGISIIDEKVCIAMKVYEGSVGDRLARLKGGKLQLSVVLRYAIELAKGILELHSTGVLLLNLKPSNFLLNEHDQALLGDFGIPYLLLGISLSSSDMILRLGSPNYMAPEQWEPEVRGPLSFETDSWGFGCCIVEMLTGVQPWFGKSNEEIYHSVVVKQEKPQVPSGLPPAVENVVSGCFEYDLRNRPTIADILHAFESSQNALCNDGEWLDSRTSTLAKRSRSGYTAWYLAKDQLQVGDTVRSRRPLNSCKHQIMDVPEGTVVGLESDSDRDGFVLVKIPGVRNPVKVLMSSIERVTSGLAVGDWVRLEEEKDNKHSSVGILHSVHRDGSVAVGFIGLETLWRGNLTELKVANAYYVGQFVRPKANVTPRFEWPHKSGGIWATGRVSQVLPNGCLVVRFPGRLVFGDESNSSLADPAEVELVSFDTCPGVVQKYQHVEDFHWAVRPLTIAFGVLTAMKFSLFLGRSVSSRLKKVKKRDGNYQDGQSGAAWLPPPVANILFKEGVSPATASMENMNRASLLLDLLSECGPTCLNVPEVAITISQFLRQSLKTGLLFNLREMLRSKMVAKIMGNLVLVVEDFFPFSMFFHSFFVLSLNKQTGKYIEDDNYEVREEGKGMLVLEEGGSKVDDLAEKFQCLTLHKRDTPKRGEEFFSEKHGLWRHEQKSRAARLEKQLKARWELEELIDEQVNRFNVHYNHAMLPAQLKDIPQLLMPNWAPPYELAAKAWLGDWRPSAILELVRRLFFSSSSSSSSFSDSNEELLSLLIHDTRIEETVLDEEMAEIQATCILHLPFVPAKIQSDTASLACVQSEFKKIERVITKAQKLRFKTLESVLKKVLSQTDAAEFLVAFEGIQDAVHQFAVNKTLRKGPVTVPLKVSGSK</sequence>
<dbReference type="CDD" id="cd14014">
    <property type="entry name" value="STKc_PknB_like"/>
    <property type="match status" value="1"/>
</dbReference>
<dbReference type="Pfam" id="PF07714">
    <property type="entry name" value="PK_Tyr_Ser-Thr"/>
    <property type="match status" value="1"/>
</dbReference>
<dbReference type="Pfam" id="PF14144">
    <property type="entry name" value="DOG1"/>
    <property type="match status" value="1"/>
</dbReference>
<reference evidence="3" key="1">
    <citation type="journal article" date="2021" name="Front. Plant Sci.">
        <title>Chromosome-Scale Genome Assembly for Chinese Sour Jujube and Insights Into Its Genome Evolution and Domestication Signature.</title>
        <authorList>
            <person name="Shen L.-Y."/>
            <person name="Luo H."/>
            <person name="Wang X.-L."/>
            <person name="Wang X.-M."/>
            <person name="Qiu X.-J."/>
            <person name="Liu H."/>
            <person name="Zhou S.-S."/>
            <person name="Jia K.-H."/>
            <person name="Nie S."/>
            <person name="Bao Y.-T."/>
            <person name="Zhang R.-G."/>
            <person name="Yun Q.-Z."/>
            <person name="Chai Y.-H."/>
            <person name="Lu J.-Y."/>
            <person name="Li Y."/>
            <person name="Zhao S.-W."/>
            <person name="Mao J.-F."/>
            <person name="Jia S.-G."/>
            <person name="Mao Y.-M."/>
        </authorList>
    </citation>
    <scope>NUCLEOTIDE SEQUENCE</scope>
    <source>
        <strain evidence="3">AT0</strain>
        <tissue evidence="3">Leaf</tissue>
    </source>
</reference>
<organism evidence="3 4">
    <name type="scientific">Ziziphus jujuba var. spinosa</name>
    <dbReference type="NCBI Taxonomy" id="714518"/>
    <lineage>
        <taxon>Eukaryota</taxon>
        <taxon>Viridiplantae</taxon>
        <taxon>Streptophyta</taxon>
        <taxon>Embryophyta</taxon>
        <taxon>Tracheophyta</taxon>
        <taxon>Spermatophyta</taxon>
        <taxon>Magnoliopsida</taxon>
        <taxon>eudicotyledons</taxon>
        <taxon>Gunneridae</taxon>
        <taxon>Pentapetalae</taxon>
        <taxon>rosids</taxon>
        <taxon>fabids</taxon>
        <taxon>Rosales</taxon>
        <taxon>Rhamnaceae</taxon>
        <taxon>Paliureae</taxon>
        <taxon>Ziziphus</taxon>
    </lineage>
</organism>
<dbReference type="AlphaFoldDB" id="A0A978W632"/>
<evidence type="ECO:0000313" key="3">
    <source>
        <dbReference type="EMBL" id="KAH7547416.1"/>
    </source>
</evidence>
<dbReference type="PROSITE" id="PS50011">
    <property type="entry name" value="PROTEIN_KINASE_DOM"/>
    <property type="match status" value="1"/>
</dbReference>
<evidence type="ECO:0000259" key="2">
    <source>
        <dbReference type="PROSITE" id="PS51806"/>
    </source>
</evidence>
<name>A0A978W632_ZIZJJ</name>
<accession>A0A978W632</accession>
<comment type="caution">
    <text evidence="3">The sequence shown here is derived from an EMBL/GenBank/DDBJ whole genome shotgun (WGS) entry which is preliminary data.</text>
</comment>
<dbReference type="GO" id="GO:0004672">
    <property type="term" value="F:protein kinase activity"/>
    <property type="evidence" value="ECO:0007669"/>
    <property type="project" value="InterPro"/>
</dbReference>
<dbReference type="GO" id="GO:0043565">
    <property type="term" value="F:sequence-specific DNA binding"/>
    <property type="evidence" value="ECO:0007669"/>
    <property type="project" value="InterPro"/>
</dbReference>
<gene>
    <name evidence="3" type="ORF">FEM48_Zijuj01G0307500</name>
</gene>
<dbReference type="GO" id="GO:0006351">
    <property type="term" value="P:DNA-templated transcription"/>
    <property type="evidence" value="ECO:0007669"/>
    <property type="project" value="InterPro"/>
</dbReference>
<feature type="domain" description="DOG1" evidence="2">
    <location>
        <begin position="762"/>
        <end position="979"/>
    </location>
</feature>
<dbReference type="EMBL" id="JAEACU010000001">
    <property type="protein sequence ID" value="KAH7547416.1"/>
    <property type="molecule type" value="Genomic_DNA"/>
</dbReference>
<dbReference type="PROSITE" id="PS51806">
    <property type="entry name" value="DOG1"/>
    <property type="match status" value="1"/>
</dbReference>
<dbReference type="InterPro" id="IPR000719">
    <property type="entry name" value="Prot_kinase_dom"/>
</dbReference>
<proteinExistence type="predicted"/>
<dbReference type="PANTHER" id="PTHR47209:SF10">
    <property type="entry name" value="E3 UBIQUITIN-PROTEIN LIGASE KEG-LIKE"/>
    <property type="match status" value="1"/>
</dbReference>
<evidence type="ECO:0000313" key="4">
    <source>
        <dbReference type="Proteomes" id="UP000813462"/>
    </source>
</evidence>
<evidence type="ECO:0000259" key="1">
    <source>
        <dbReference type="PROSITE" id="PS50011"/>
    </source>
</evidence>
<dbReference type="Gene3D" id="3.30.200.20">
    <property type="entry name" value="Phosphorylase Kinase, domain 1"/>
    <property type="match status" value="1"/>
</dbReference>
<dbReference type="GO" id="GO:0005524">
    <property type="term" value="F:ATP binding"/>
    <property type="evidence" value="ECO:0007669"/>
    <property type="project" value="InterPro"/>
</dbReference>